<keyword evidence="3 12" id="KW-0813">Transport</keyword>
<dbReference type="GO" id="GO:0015280">
    <property type="term" value="F:ligand-gated sodium channel activity"/>
    <property type="evidence" value="ECO:0007669"/>
    <property type="project" value="TreeGrafter"/>
</dbReference>
<comment type="caution">
    <text evidence="14">The sequence shown here is derived from an EMBL/GenBank/DDBJ whole genome shotgun (WGS) entry which is preliminary data.</text>
</comment>
<dbReference type="Gene3D" id="2.60.470.10">
    <property type="entry name" value="Acid-sensing ion channels like domains"/>
    <property type="match status" value="1"/>
</dbReference>
<organism evidence="14 15">
    <name type="scientific">Caerostris extrusa</name>
    <name type="common">Bark spider</name>
    <name type="synonym">Caerostris bankana</name>
    <dbReference type="NCBI Taxonomy" id="172846"/>
    <lineage>
        <taxon>Eukaryota</taxon>
        <taxon>Metazoa</taxon>
        <taxon>Ecdysozoa</taxon>
        <taxon>Arthropoda</taxon>
        <taxon>Chelicerata</taxon>
        <taxon>Arachnida</taxon>
        <taxon>Araneae</taxon>
        <taxon>Araneomorphae</taxon>
        <taxon>Entelegynae</taxon>
        <taxon>Araneoidea</taxon>
        <taxon>Araneidae</taxon>
        <taxon>Caerostris</taxon>
    </lineage>
</organism>
<dbReference type="PRINTS" id="PR01078">
    <property type="entry name" value="AMINACHANNEL"/>
</dbReference>
<protein>
    <submittedName>
        <fullName evidence="14">Acid-sensing ion channel 5</fullName>
    </submittedName>
</protein>
<evidence type="ECO:0000256" key="9">
    <source>
        <dbReference type="ARBA" id="ARBA00023136"/>
    </source>
</evidence>
<keyword evidence="7" id="KW-0915">Sodium</keyword>
<dbReference type="EMBL" id="BPLR01018745">
    <property type="protein sequence ID" value="GIZ01975.1"/>
    <property type="molecule type" value="Genomic_DNA"/>
</dbReference>
<name>A0AAV4Y6Z0_CAEEX</name>
<keyword evidence="5 12" id="KW-0812">Transmembrane</keyword>
<dbReference type="PANTHER" id="PTHR11690:SF248">
    <property type="entry name" value="PICKPOCKET 17, ISOFORM A"/>
    <property type="match status" value="1"/>
</dbReference>
<sequence>MTIRELIQKSSVYIVSQIGHSKTLSRKIMWLSILTTVIMICCYQIYAFFDQYFKYPVVVNLKIEGQDAVDFPAVTVCNLNRMKSEYEKCLYDNSTVSNCMYFEVGKDMGSFALPERRSIHACETKFKGKYRKNTDAAIEFLQNYSNLDHTKRELFGHQYSDMIKACLFNWMPCSFKLDPVLCFQYGNCFTFKAKAPYIQKPWKVTSAGPRGALELILDVKPDEYVPISHTTGIRIVIHNPNDTPDPETNGVNIFPGYETHISLSQSVIRRLPAPYKDECISYAGNPLLQSQAQCMQDCVQEYKLQEVRLRGTVIAYKINMRQCTVTNTTELCCLDAVINDLAIHGADCKCPFPCLTTYYNERLAVAKWPSKAFFLKGMYNSIAEDIKAFRKTHAKVKIFFSTLERIAYVQKPVFLESEVFSHLGGELSLWLGLSIIAIFELIEALLHFITDKSRFL</sequence>
<keyword evidence="9 13" id="KW-0472">Membrane</keyword>
<evidence type="ECO:0000256" key="4">
    <source>
        <dbReference type="ARBA" id="ARBA00022461"/>
    </source>
</evidence>
<dbReference type="PANTHER" id="PTHR11690">
    <property type="entry name" value="AMILORIDE-SENSITIVE SODIUM CHANNEL-RELATED"/>
    <property type="match status" value="1"/>
</dbReference>
<comment type="similarity">
    <text evidence="2 12">Belongs to the amiloride-sensitive sodium channel (TC 1.A.6) family.</text>
</comment>
<gene>
    <name evidence="14" type="primary">Asic5</name>
    <name evidence="14" type="ORF">CEXT_10051</name>
</gene>
<evidence type="ECO:0000256" key="5">
    <source>
        <dbReference type="ARBA" id="ARBA00022692"/>
    </source>
</evidence>
<feature type="transmembrane region" description="Helical" evidence="13">
    <location>
        <begin position="28"/>
        <end position="49"/>
    </location>
</feature>
<evidence type="ECO:0000256" key="3">
    <source>
        <dbReference type="ARBA" id="ARBA00022448"/>
    </source>
</evidence>
<evidence type="ECO:0000256" key="2">
    <source>
        <dbReference type="ARBA" id="ARBA00007193"/>
    </source>
</evidence>
<reference evidence="14 15" key="1">
    <citation type="submission" date="2021-06" db="EMBL/GenBank/DDBJ databases">
        <title>Caerostris extrusa draft genome.</title>
        <authorList>
            <person name="Kono N."/>
            <person name="Arakawa K."/>
        </authorList>
    </citation>
    <scope>NUCLEOTIDE SEQUENCE [LARGE SCALE GENOMIC DNA]</scope>
</reference>
<dbReference type="InterPro" id="IPR001873">
    <property type="entry name" value="ENaC"/>
</dbReference>
<keyword evidence="15" id="KW-1185">Reference proteome</keyword>
<comment type="subcellular location">
    <subcellularLocation>
        <location evidence="1">Membrane</location>
        <topology evidence="1">Multi-pass membrane protein</topology>
    </subcellularLocation>
</comment>
<keyword evidence="11 12" id="KW-0407">Ion channel</keyword>
<accession>A0AAV4Y6Z0</accession>
<keyword evidence="6 13" id="KW-1133">Transmembrane helix</keyword>
<evidence type="ECO:0000256" key="11">
    <source>
        <dbReference type="ARBA" id="ARBA00023303"/>
    </source>
</evidence>
<dbReference type="AlphaFoldDB" id="A0AAV4Y6Z0"/>
<evidence type="ECO:0000313" key="14">
    <source>
        <dbReference type="EMBL" id="GIZ01975.1"/>
    </source>
</evidence>
<keyword evidence="8 12" id="KW-0406">Ion transport</keyword>
<keyword evidence="10 12" id="KW-0739">Sodium transport</keyword>
<evidence type="ECO:0000256" key="1">
    <source>
        <dbReference type="ARBA" id="ARBA00004141"/>
    </source>
</evidence>
<dbReference type="Proteomes" id="UP001054945">
    <property type="component" value="Unassembled WGS sequence"/>
</dbReference>
<evidence type="ECO:0000256" key="12">
    <source>
        <dbReference type="RuleBase" id="RU000679"/>
    </source>
</evidence>
<evidence type="ECO:0000313" key="15">
    <source>
        <dbReference type="Proteomes" id="UP001054945"/>
    </source>
</evidence>
<evidence type="ECO:0000256" key="7">
    <source>
        <dbReference type="ARBA" id="ARBA00023053"/>
    </source>
</evidence>
<evidence type="ECO:0000256" key="6">
    <source>
        <dbReference type="ARBA" id="ARBA00022989"/>
    </source>
</evidence>
<dbReference type="GO" id="GO:0005886">
    <property type="term" value="C:plasma membrane"/>
    <property type="evidence" value="ECO:0007669"/>
    <property type="project" value="TreeGrafter"/>
</dbReference>
<feature type="transmembrane region" description="Helical" evidence="13">
    <location>
        <begin position="427"/>
        <end position="449"/>
    </location>
</feature>
<proteinExistence type="inferred from homology"/>
<evidence type="ECO:0000256" key="13">
    <source>
        <dbReference type="SAM" id="Phobius"/>
    </source>
</evidence>
<evidence type="ECO:0000256" key="8">
    <source>
        <dbReference type="ARBA" id="ARBA00023065"/>
    </source>
</evidence>
<dbReference type="Pfam" id="PF00858">
    <property type="entry name" value="ASC"/>
    <property type="match status" value="1"/>
</dbReference>
<evidence type="ECO:0000256" key="10">
    <source>
        <dbReference type="ARBA" id="ARBA00023201"/>
    </source>
</evidence>
<keyword evidence="4 12" id="KW-0894">Sodium channel</keyword>
<dbReference type="Gene3D" id="1.10.287.770">
    <property type="entry name" value="YojJ-like"/>
    <property type="match status" value="1"/>
</dbReference>